<dbReference type="PANTHER" id="PTHR15704:SF7">
    <property type="entry name" value="SUPERKILLER COMPLEX PROTEIN 3"/>
    <property type="match status" value="1"/>
</dbReference>
<comment type="caution">
    <text evidence="9">The sequence shown here is derived from an EMBL/GenBank/DDBJ whole genome shotgun (WGS) entry which is preliminary data.</text>
</comment>
<feature type="repeat" description="TPR" evidence="6">
    <location>
        <begin position="394"/>
        <end position="427"/>
    </location>
</feature>
<feature type="domain" description="Bacterial transcriptional activator" evidence="7">
    <location>
        <begin position="289"/>
        <end position="340"/>
    </location>
</feature>
<dbReference type="GO" id="GO:0019867">
    <property type="term" value="C:outer membrane"/>
    <property type="evidence" value="ECO:0007669"/>
    <property type="project" value="InterPro"/>
</dbReference>
<organism evidence="9 10">
    <name type="scientific">Pollutimonas subterranea</name>
    <dbReference type="NCBI Taxonomy" id="2045210"/>
    <lineage>
        <taxon>Bacteria</taxon>
        <taxon>Pseudomonadati</taxon>
        <taxon>Pseudomonadota</taxon>
        <taxon>Betaproteobacteria</taxon>
        <taxon>Burkholderiales</taxon>
        <taxon>Alcaligenaceae</taxon>
        <taxon>Pollutimonas</taxon>
    </lineage>
</organism>
<dbReference type="SUPFAM" id="SSF48452">
    <property type="entry name" value="TPR-like"/>
    <property type="match status" value="2"/>
</dbReference>
<protein>
    <submittedName>
        <fullName evidence="9">Cellulose biosynthesis protein BcsC</fullName>
    </submittedName>
</protein>
<evidence type="ECO:0000313" key="9">
    <source>
        <dbReference type="EMBL" id="PLC48376.1"/>
    </source>
</evidence>
<dbReference type="GO" id="GO:0006401">
    <property type="term" value="P:RNA catabolic process"/>
    <property type="evidence" value="ECO:0007669"/>
    <property type="project" value="InterPro"/>
</dbReference>
<keyword evidence="2" id="KW-0732">Signal</keyword>
<evidence type="ECO:0000256" key="2">
    <source>
        <dbReference type="ARBA" id="ARBA00022729"/>
    </source>
</evidence>
<dbReference type="Gene3D" id="1.25.40.10">
    <property type="entry name" value="Tetratricopeptide repeat domain"/>
    <property type="match status" value="3"/>
</dbReference>
<reference evidence="9 10" key="1">
    <citation type="submission" date="2017-10" db="EMBL/GenBank/DDBJ databases">
        <title>Two draft genome sequences of Pusillimonas sp. strains isolated from a nitrate- and radionuclide-contaminated groundwater in Russia.</title>
        <authorList>
            <person name="Grouzdev D.S."/>
            <person name="Tourova T.P."/>
            <person name="Goeva M.A."/>
            <person name="Babich T.L."/>
            <person name="Sokolova D.S."/>
            <person name="Abdullin R."/>
            <person name="Poltaraus A.B."/>
            <person name="Toshchakov S.V."/>
            <person name="Nazina T.N."/>
        </authorList>
    </citation>
    <scope>NUCLEOTIDE SEQUENCE [LARGE SCALE GENOMIC DNA]</scope>
    <source>
        <strain evidence="9 10">JR1/69-3-13</strain>
    </source>
</reference>
<gene>
    <name evidence="9" type="ORF">CR159_18400</name>
</gene>
<dbReference type="Pfam" id="PF05420">
    <property type="entry name" value="BCSC_C"/>
    <property type="match status" value="1"/>
</dbReference>
<dbReference type="Pfam" id="PF14559">
    <property type="entry name" value="TPR_19"/>
    <property type="match status" value="1"/>
</dbReference>
<evidence type="ECO:0000259" key="7">
    <source>
        <dbReference type="Pfam" id="PF03704"/>
    </source>
</evidence>
<feature type="domain" description="Cellulose synthase operon C C-terminal" evidence="8">
    <location>
        <begin position="810"/>
        <end position="1165"/>
    </location>
</feature>
<dbReference type="InterPro" id="IPR019734">
    <property type="entry name" value="TPR_rpt"/>
</dbReference>
<dbReference type="InterPro" id="IPR005158">
    <property type="entry name" value="BTAD"/>
</dbReference>
<dbReference type="Proteomes" id="UP000234190">
    <property type="component" value="Unassembled WGS sequence"/>
</dbReference>
<dbReference type="InterPro" id="IPR011990">
    <property type="entry name" value="TPR-like_helical_dom_sf"/>
</dbReference>
<evidence type="ECO:0000256" key="5">
    <source>
        <dbReference type="ARBA" id="ARBA00022916"/>
    </source>
</evidence>
<dbReference type="Pfam" id="PF03704">
    <property type="entry name" value="BTAD"/>
    <property type="match status" value="1"/>
</dbReference>
<sequence length="1186" mass="129906">MESMPVMHIFIGVLFLLLSTGAPGTAYATVKTQGQAQARLLEQINMGESLYRDDIILDAVEKLYRVAPQHLEGLAAELRLAVRRDQLDKAASLLKKIDGLAPGSQVHQNSLNLMALSTSEGAQTLAMARLYAAAGRVGEAIKLYDGMFKGEYPTVDYALEYWQVRAREPDGRPIAIVRLTELLASYPRHAGLLAAVSGFNFAENNPQKALEHLHTLAKQPAHRDFAASQEYEYLSTLRPGPASVAAWISFTERYGDLVVGSRARQTLAGIEKLIADPMWNSGQEGLRLVNQGKNAQALIPLQRAIKAYPDDADLHGALGLAYSRTGNRSQALIYFENARAKEVRADQTSKWSSLIKSTRYWLLLQNAADAVEQQHWGEAQSLYRRAHRLDPDDIHAIIGLGDVALATGLKQDAWRFYRRALDRTPRDEAAQRGIARYLASETPDQALSLIDGLSAIQQDALSSIRRSFTLAMLDQRAEQARRGSQWSEVVAALSDAQRLDLNDPWLSYRLAMAFRQAGRPQEGIRAFEKHLLGHVGEPVSQYAYALLLASLDDRAAASESLHKVAAARWTADMAALHIRLQDEERIDQATRLYEMGSKSAAVALLETAPASVASRLQIAAWSLADGHYPKALFNYGAILRDEPENISARLGQLETWLAQGKVEAVRLGLKNRELALLAADSSAPRVAALWKGIGDDERAYSILNDAASQTDGPAPLLFRDLARLTALDDPDRALDHYEKAMADGKMLPPRSERQGRNGAEFTRAMRVTPTDDWLTRSIRSDAASLYQLHNPTLSIASDVWGRRDGTPGLSRLSANTTIAQLDLPMRNGKAFLRADHVRMNAGSFETNPAGENDALFGTCLFSAVDAQAVDQTLPGCGGGLEQKASGTSFAAGWQGERLAFDLGRTPQGFAVTNWTGGVSYKGDLHSLGWTATASRRPMSNSLLSFAGTQDPRTGVTWGGVMATGISLGLSWDKGEENGVWADISHHKLTGRNVADNQRTRVMAGYYRRLINQPRESLTVGVNLMHWRYQRDLGGYTLGQGGYYSPQRYSSVSLPIGYARRLENWSFLLEGSVSASVSQSKAAARYPVPGLINGPLSQLEKLGVTGPSFAAANGVGASSNSGKGYALRAVAERRLDSHWVLGGGIDLQHGEDYAPSRFILYLRYTFKPWQGDLKLRPANVTPYADFK</sequence>
<evidence type="ECO:0000259" key="8">
    <source>
        <dbReference type="Pfam" id="PF05420"/>
    </source>
</evidence>
<evidence type="ECO:0000313" key="10">
    <source>
        <dbReference type="Proteomes" id="UP000234190"/>
    </source>
</evidence>
<dbReference type="GO" id="GO:0055087">
    <property type="term" value="C:Ski complex"/>
    <property type="evidence" value="ECO:0007669"/>
    <property type="project" value="InterPro"/>
</dbReference>
<dbReference type="GO" id="GO:0030244">
    <property type="term" value="P:cellulose biosynthetic process"/>
    <property type="evidence" value="ECO:0007669"/>
    <property type="project" value="UniProtKB-KW"/>
</dbReference>
<dbReference type="UniPathway" id="UPA00694"/>
<keyword evidence="4 6" id="KW-0802">TPR repeat</keyword>
<keyword evidence="3" id="KW-0677">Repeat</keyword>
<dbReference type="OrthoDB" id="174989at2"/>
<proteinExistence type="predicted"/>
<dbReference type="EMBL" id="PDNW01000021">
    <property type="protein sequence ID" value="PLC48376.1"/>
    <property type="molecule type" value="Genomic_DNA"/>
</dbReference>
<keyword evidence="5" id="KW-0135">Cellulose biosynthesis</keyword>
<keyword evidence="10" id="KW-1185">Reference proteome</keyword>
<dbReference type="NCBIfam" id="NF008520">
    <property type="entry name" value="PRK11447.1"/>
    <property type="match status" value="1"/>
</dbReference>
<evidence type="ECO:0000256" key="4">
    <source>
        <dbReference type="ARBA" id="ARBA00022803"/>
    </source>
</evidence>
<dbReference type="InterPro" id="IPR008410">
    <property type="entry name" value="BCSC_C"/>
</dbReference>
<evidence type="ECO:0000256" key="3">
    <source>
        <dbReference type="ARBA" id="ARBA00022737"/>
    </source>
</evidence>
<dbReference type="RefSeq" id="WP_102075424.1">
    <property type="nucleotide sequence ID" value="NZ_PDNW01000021.1"/>
</dbReference>
<evidence type="ECO:0000256" key="1">
    <source>
        <dbReference type="ARBA" id="ARBA00005186"/>
    </source>
</evidence>
<dbReference type="PANTHER" id="PTHR15704">
    <property type="entry name" value="SUPERKILLER 3 PROTEIN-RELATED"/>
    <property type="match status" value="1"/>
</dbReference>
<comment type="pathway">
    <text evidence="1">Glycan metabolism; bacterial cellulose biosynthesis.</text>
</comment>
<evidence type="ECO:0000256" key="6">
    <source>
        <dbReference type="PROSITE-ProRule" id="PRU00339"/>
    </source>
</evidence>
<dbReference type="PROSITE" id="PS50005">
    <property type="entry name" value="TPR"/>
    <property type="match status" value="1"/>
</dbReference>
<dbReference type="SMART" id="SM00028">
    <property type="entry name" value="TPR"/>
    <property type="match status" value="4"/>
</dbReference>
<accession>A0A2N4U018</accession>
<name>A0A2N4U018_9BURK</name>
<dbReference type="InterPro" id="IPR039226">
    <property type="entry name" value="Ski3/TTC37"/>
</dbReference>
<dbReference type="AlphaFoldDB" id="A0A2N4U018"/>